<gene>
    <name evidence="1" type="ORF">EZS28_044948</name>
</gene>
<comment type="caution">
    <text evidence="1">The sequence shown here is derived from an EMBL/GenBank/DDBJ whole genome shotgun (WGS) entry which is preliminary data.</text>
</comment>
<name>A0A5J4TQ56_9EUKA</name>
<protein>
    <submittedName>
        <fullName evidence="1">Uncharacterized protein</fullName>
    </submittedName>
</protein>
<dbReference type="AlphaFoldDB" id="A0A5J4TQ56"/>
<organism evidence="1 2">
    <name type="scientific">Streblomastix strix</name>
    <dbReference type="NCBI Taxonomy" id="222440"/>
    <lineage>
        <taxon>Eukaryota</taxon>
        <taxon>Metamonada</taxon>
        <taxon>Preaxostyla</taxon>
        <taxon>Oxymonadida</taxon>
        <taxon>Streblomastigidae</taxon>
        <taxon>Streblomastix</taxon>
    </lineage>
</organism>
<dbReference type="Proteomes" id="UP000324800">
    <property type="component" value="Unassembled WGS sequence"/>
</dbReference>
<reference evidence="1 2" key="1">
    <citation type="submission" date="2019-03" db="EMBL/GenBank/DDBJ databases">
        <title>Single cell metagenomics reveals metabolic interactions within the superorganism composed of flagellate Streblomastix strix and complex community of Bacteroidetes bacteria on its surface.</title>
        <authorList>
            <person name="Treitli S.C."/>
            <person name="Kolisko M."/>
            <person name="Husnik F."/>
            <person name="Keeling P."/>
            <person name="Hampl V."/>
        </authorList>
    </citation>
    <scope>NUCLEOTIDE SEQUENCE [LARGE SCALE GENOMIC DNA]</scope>
    <source>
        <strain evidence="1">ST1C</strain>
    </source>
</reference>
<evidence type="ECO:0000313" key="1">
    <source>
        <dbReference type="EMBL" id="KAA6359525.1"/>
    </source>
</evidence>
<evidence type="ECO:0000313" key="2">
    <source>
        <dbReference type="Proteomes" id="UP000324800"/>
    </source>
</evidence>
<accession>A0A5J4TQ56</accession>
<dbReference type="EMBL" id="SNRW01028248">
    <property type="protein sequence ID" value="KAA6359525.1"/>
    <property type="molecule type" value="Genomic_DNA"/>
</dbReference>
<proteinExistence type="predicted"/>
<sequence>MTSQSTKQSNIQPLTAKVNASYGVGITCRQSMTKSKLWNWTGRKPHWILRNSESHKHSLNHFNQMGRMLQKSQTKNDELQMSHIIMMFGAYQLFGLLLQPLFHQIKIFVLAAGAASITSGGSRTTTRFNYIASVLAGIFIVQFTQQVQTIEQVAEPLAAS</sequence>